<sequence>MLPVAPFSHAPPALSLFSVRASLQGLRSASPPLSPGRPLKALLGASATALLVLVPGRRLRKLRRRVSEDGSRHPTGATSGWTKEGCEVCSQGPGYIWEWGPGVQVHFDRLAPTGGTAGSGSQDFAVVMVHGFGAESGYFDQQLKAVAAAGGTAYAMDLFGQGGSWPTDDPAPNGGSPGGSPVEGGAGDEEWGWGNSLDPRFAGSHGAGLAFGEPAWLEQLTAFVQNVVTEGRVYLLGNSLGGYLAAKVSARGVLGNRVSGLILANATPFWGWFDEGGLAPWDGHLPAPWWVRPIASTWFKSLRSNIGSMLGLVYARAGDLAVQGRLDALAGRISDAAAHPMGAAAFASILFAPRQSPSFGDALDQVAANGLPVLLLYGDDDPWVVPFWAQRAAGRVREVGEYYGLSPAGHCPHHEAPDAFNEVLVSWLRRREADPDAPEVLQVGTVVECRSETSGQGDLIRMERRL</sequence>
<proteinExistence type="predicted"/>
<gene>
    <name evidence="3" type="ORF">PGLA2088_LOCUS30014</name>
</gene>
<dbReference type="InterPro" id="IPR000073">
    <property type="entry name" value="AB_hydrolase_1"/>
</dbReference>
<feature type="domain" description="AB hydrolase-1" evidence="2">
    <location>
        <begin position="126"/>
        <end position="422"/>
    </location>
</feature>
<dbReference type="InterPro" id="IPR029058">
    <property type="entry name" value="AB_hydrolase_fold"/>
</dbReference>
<dbReference type="Pfam" id="PF12697">
    <property type="entry name" value="Abhydrolase_6"/>
    <property type="match status" value="1"/>
</dbReference>
<dbReference type="Proteomes" id="UP000626109">
    <property type="component" value="Unassembled WGS sequence"/>
</dbReference>
<organism evidence="3 4">
    <name type="scientific">Polarella glacialis</name>
    <name type="common">Dinoflagellate</name>
    <dbReference type="NCBI Taxonomy" id="89957"/>
    <lineage>
        <taxon>Eukaryota</taxon>
        <taxon>Sar</taxon>
        <taxon>Alveolata</taxon>
        <taxon>Dinophyceae</taxon>
        <taxon>Suessiales</taxon>
        <taxon>Suessiaceae</taxon>
        <taxon>Polarella</taxon>
    </lineage>
</organism>
<dbReference type="GO" id="GO:0009507">
    <property type="term" value="C:chloroplast"/>
    <property type="evidence" value="ECO:0007669"/>
    <property type="project" value="TreeGrafter"/>
</dbReference>
<protein>
    <recommendedName>
        <fullName evidence="2">AB hydrolase-1 domain-containing protein</fullName>
    </recommendedName>
</protein>
<dbReference type="SUPFAM" id="SSF53474">
    <property type="entry name" value="alpha/beta-Hydrolases"/>
    <property type="match status" value="1"/>
</dbReference>
<dbReference type="GO" id="GO:0080124">
    <property type="term" value="F:pheophytinase activity"/>
    <property type="evidence" value="ECO:0007669"/>
    <property type="project" value="InterPro"/>
</dbReference>
<dbReference type="PANTHER" id="PTHR47280:SF1">
    <property type="entry name" value="PHEOPHYTINASE, CHLOROPLASTIC"/>
    <property type="match status" value="1"/>
</dbReference>
<reference evidence="3" key="1">
    <citation type="submission" date="2021-02" db="EMBL/GenBank/DDBJ databases">
        <authorList>
            <person name="Dougan E. K."/>
            <person name="Rhodes N."/>
            <person name="Thang M."/>
            <person name="Chan C."/>
        </authorList>
    </citation>
    <scope>NUCLEOTIDE SEQUENCE</scope>
</reference>
<dbReference type="GO" id="GO:0015996">
    <property type="term" value="P:chlorophyll catabolic process"/>
    <property type="evidence" value="ECO:0007669"/>
    <property type="project" value="InterPro"/>
</dbReference>
<dbReference type="Gene3D" id="3.40.50.1820">
    <property type="entry name" value="alpha/beta hydrolase"/>
    <property type="match status" value="1"/>
</dbReference>
<evidence type="ECO:0000313" key="3">
    <source>
        <dbReference type="EMBL" id="CAE8696834.1"/>
    </source>
</evidence>
<evidence type="ECO:0000256" key="1">
    <source>
        <dbReference type="SAM" id="MobiDB-lite"/>
    </source>
</evidence>
<dbReference type="InterPro" id="IPR044211">
    <property type="entry name" value="PPH_chloroplastic"/>
</dbReference>
<evidence type="ECO:0000313" key="4">
    <source>
        <dbReference type="Proteomes" id="UP000626109"/>
    </source>
</evidence>
<dbReference type="AlphaFoldDB" id="A0A813K8N5"/>
<comment type="caution">
    <text evidence="3">The sequence shown here is derived from an EMBL/GenBank/DDBJ whole genome shotgun (WGS) entry which is preliminary data.</text>
</comment>
<feature type="region of interest" description="Disordered" evidence="1">
    <location>
        <begin position="160"/>
        <end position="197"/>
    </location>
</feature>
<dbReference type="PANTHER" id="PTHR47280">
    <property type="entry name" value="PHEOPHYTINASE, CHLOROPLASTIC"/>
    <property type="match status" value="1"/>
</dbReference>
<evidence type="ECO:0000259" key="2">
    <source>
        <dbReference type="Pfam" id="PF12697"/>
    </source>
</evidence>
<name>A0A813K8N5_POLGL</name>
<accession>A0A813K8N5</accession>
<feature type="compositionally biased region" description="Gly residues" evidence="1">
    <location>
        <begin position="175"/>
        <end position="185"/>
    </location>
</feature>
<dbReference type="EMBL" id="CAJNNW010028588">
    <property type="protein sequence ID" value="CAE8696834.1"/>
    <property type="molecule type" value="Genomic_DNA"/>
</dbReference>